<keyword evidence="1" id="KW-0255">Endonuclease</keyword>
<proteinExistence type="predicted"/>
<gene>
    <name evidence="1" type="primary">84</name>
    <name evidence="1" type="ORF">CIRCUM_84</name>
</gene>
<keyword evidence="1" id="KW-0540">Nuclease</keyword>
<dbReference type="GeneID" id="40079038"/>
<organism evidence="1 2">
    <name type="scientific">Arthrobacter phage Circum</name>
    <dbReference type="NCBI Taxonomy" id="1772295"/>
    <lineage>
        <taxon>Viruses</taxon>
        <taxon>Duplodnaviria</taxon>
        <taxon>Heunggongvirae</taxon>
        <taxon>Uroviricota</taxon>
        <taxon>Caudoviricetes</taxon>
        <taxon>Mudcatvirus</taxon>
        <taxon>Mudcatvirus circum</taxon>
    </lineage>
</organism>
<reference evidence="1 2" key="1">
    <citation type="submission" date="2015-11" db="EMBL/GenBank/DDBJ databases">
        <authorList>
            <person name="Aziz R.M."/>
            <person name="Carl E.L."/>
            <person name="Farooq M.A."/>
            <person name="Gal B."/>
            <person name="Garcia Martinez K."/>
            <person name="Mathew K.J."/>
            <person name="Obando D.J."/>
            <person name="Robinson K.M."/>
            <person name="Robinson M.D."/>
            <person name="Sanders L.M."/>
            <person name="Silva M.P."/>
            <person name="Tasnim L."/>
            <person name="Vo M."/>
            <person name="Vo Q.D."/>
            <person name="Simon S.E."/>
            <person name="Hughes L.E."/>
            <person name="Benjamin R.C."/>
            <person name="Bradley K.W."/>
            <person name="Asai D.J."/>
            <person name="Bowman C.A."/>
            <person name="Russell D.A."/>
            <person name="Pope W.H."/>
            <person name="Jacobs-Sera D."/>
            <person name="Hendrix R.W."/>
            <person name="Hatfull G.F."/>
        </authorList>
    </citation>
    <scope>NUCLEOTIDE SEQUENCE [LARGE SCALE GENOMIC DNA]</scope>
</reference>
<accession>A0A0U4IKM8</accession>
<name>A0A0U4IKM8_9CAUD</name>
<evidence type="ECO:0000313" key="1">
    <source>
        <dbReference type="EMBL" id="ALY08767.1"/>
    </source>
</evidence>
<dbReference type="GO" id="GO:0004519">
    <property type="term" value="F:endonuclease activity"/>
    <property type="evidence" value="ECO:0007669"/>
    <property type="project" value="UniProtKB-KW"/>
</dbReference>
<keyword evidence="1" id="KW-0378">Hydrolase</keyword>
<keyword evidence="2" id="KW-1185">Reference proteome</keyword>
<dbReference type="KEGG" id="vg:40079038"/>
<dbReference type="OrthoDB" id="26527at10239"/>
<sequence length="224" mass="26458">MIEAIRIDHHNVEEIADYIGEELEAVQGQFAMKRDVTDEVLYFVVESPRTTCYWRVLTKEELEAEYFFFQREAYRTATGFNEMRRIDNPKVEWRRIPEFPNYKITRDGDVKNALTGKLLTEFYTEKGTYRYELRKNGQKCWRVWKKLAYSAWPELLEDWRELPGFPLHYINRDGQIMGKRALNILVPGKFGTYPLKSADGTIKSFNPKKFDVTALFVETEEVAA</sequence>
<dbReference type="Proteomes" id="UP000222527">
    <property type="component" value="Segment"/>
</dbReference>
<evidence type="ECO:0000313" key="2">
    <source>
        <dbReference type="Proteomes" id="UP000222527"/>
    </source>
</evidence>
<dbReference type="RefSeq" id="YP_009603173.1">
    <property type="nucleotide sequence ID" value="NC_041948.1"/>
</dbReference>
<protein>
    <submittedName>
        <fullName evidence="1">HNH endonuclease</fullName>
    </submittedName>
</protein>
<dbReference type="Gene3D" id="3.90.75.20">
    <property type="match status" value="1"/>
</dbReference>
<dbReference type="EMBL" id="KU160642">
    <property type="protein sequence ID" value="ALY08767.1"/>
    <property type="molecule type" value="Genomic_DNA"/>
</dbReference>